<feature type="non-terminal residue" evidence="2">
    <location>
        <position position="152"/>
    </location>
</feature>
<accession>A0AA36CT25</accession>
<evidence type="ECO:0000313" key="3">
    <source>
        <dbReference type="Proteomes" id="UP001177023"/>
    </source>
</evidence>
<gene>
    <name evidence="2" type="ORF">MSPICULIGERA_LOCUS12851</name>
</gene>
<sequence length="152" mass="17075">MNLDTKQLFRIHFPTEEAEEEEAVHKNEEEVSDDEDEQLSDGSDAEEEGQEGEGEFTRIVVKVELESGRLCETDFTAIVVEALRTVLGTCGPSFQIGHFNEATQKGSVIVATKDRHLVWAALGIYGRTSGNRKIAFHFNQLTYPEREGPLYL</sequence>
<evidence type="ECO:0000313" key="2">
    <source>
        <dbReference type="EMBL" id="CAJ0574518.1"/>
    </source>
</evidence>
<dbReference type="EMBL" id="CATQJA010002631">
    <property type="protein sequence ID" value="CAJ0574518.1"/>
    <property type="molecule type" value="Genomic_DNA"/>
</dbReference>
<keyword evidence="3" id="KW-1185">Reference proteome</keyword>
<evidence type="ECO:0000256" key="1">
    <source>
        <dbReference type="SAM" id="MobiDB-lite"/>
    </source>
</evidence>
<comment type="caution">
    <text evidence="2">The sequence shown here is derived from an EMBL/GenBank/DDBJ whole genome shotgun (WGS) entry which is preliminary data.</text>
</comment>
<feature type="compositionally biased region" description="Acidic residues" evidence="1">
    <location>
        <begin position="30"/>
        <end position="54"/>
    </location>
</feature>
<reference evidence="2" key="1">
    <citation type="submission" date="2023-06" db="EMBL/GenBank/DDBJ databases">
        <authorList>
            <person name="Delattre M."/>
        </authorList>
    </citation>
    <scope>NUCLEOTIDE SEQUENCE</scope>
    <source>
        <strain evidence="2">AF72</strain>
    </source>
</reference>
<dbReference type="Proteomes" id="UP001177023">
    <property type="component" value="Unassembled WGS sequence"/>
</dbReference>
<dbReference type="AlphaFoldDB" id="A0AA36CT25"/>
<organism evidence="2 3">
    <name type="scientific">Mesorhabditis spiculigera</name>
    <dbReference type="NCBI Taxonomy" id="96644"/>
    <lineage>
        <taxon>Eukaryota</taxon>
        <taxon>Metazoa</taxon>
        <taxon>Ecdysozoa</taxon>
        <taxon>Nematoda</taxon>
        <taxon>Chromadorea</taxon>
        <taxon>Rhabditida</taxon>
        <taxon>Rhabditina</taxon>
        <taxon>Rhabditomorpha</taxon>
        <taxon>Rhabditoidea</taxon>
        <taxon>Rhabditidae</taxon>
        <taxon>Mesorhabditinae</taxon>
        <taxon>Mesorhabditis</taxon>
    </lineage>
</organism>
<protein>
    <submittedName>
        <fullName evidence="2">Uncharacterized protein</fullName>
    </submittedName>
</protein>
<proteinExistence type="predicted"/>
<feature type="region of interest" description="Disordered" evidence="1">
    <location>
        <begin position="1"/>
        <end position="56"/>
    </location>
</feature>
<name>A0AA36CT25_9BILA</name>